<dbReference type="InterPro" id="IPR016461">
    <property type="entry name" value="COMT-like"/>
</dbReference>
<dbReference type="Gene3D" id="3.40.50.150">
    <property type="entry name" value="Vaccinia Virus protein VP39"/>
    <property type="match status" value="1"/>
</dbReference>
<gene>
    <name evidence="5" type="ORF">BO97DRAFT_459834</name>
</gene>
<dbReference type="STRING" id="1450537.A0A395HRL8"/>
<keyword evidence="6" id="KW-1185">Reference proteome</keyword>
<dbReference type="InterPro" id="IPR036388">
    <property type="entry name" value="WH-like_DNA-bd_sf"/>
</dbReference>
<evidence type="ECO:0000256" key="1">
    <source>
        <dbReference type="ARBA" id="ARBA00022603"/>
    </source>
</evidence>
<accession>A0A395HRL8</accession>
<dbReference type="PANTHER" id="PTHR43712">
    <property type="entry name" value="PUTATIVE (AFU_ORTHOLOGUE AFUA_4G14580)-RELATED"/>
    <property type="match status" value="1"/>
</dbReference>
<dbReference type="InterPro" id="IPR001077">
    <property type="entry name" value="COMT_C"/>
</dbReference>
<evidence type="ECO:0000256" key="3">
    <source>
        <dbReference type="ARBA" id="ARBA00022691"/>
    </source>
</evidence>
<dbReference type="PROSITE" id="PS51683">
    <property type="entry name" value="SAM_OMT_II"/>
    <property type="match status" value="1"/>
</dbReference>
<evidence type="ECO:0000259" key="4">
    <source>
        <dbReference type="Pfam" id="PF00891"/>
    </source>
</evidence>
<dbReference type="CDD" id="cd02440">
    <property type="entry name" value="AdoMet_MTases"/>
    <property type="match status" value="1"/>
</dbReference>
<evidence type="ECO:0000313" key="6">
    <source>
        <dbReference type="Proteomes" id="UP000248961"/>
    </source>
</evidence>
<dbReference type="PANTHER" id="PTHR43712:SF16">
    <property type="entry name" value="O-METHYLTRANSFERASE ELCB"/>
    <property type="match status" value="1"/>
</dbReference>
<dbReference type="EMBL" id="KZ824309">
    <property type="protein sequence ID" value="RAL08884.1"/>
    <property type="molecule type" value="Genomic_DNA"/>
</dbReference>
<evidence type="ECO:0000256" key="2">
    <source>
        <dbReference type="ARBA" id="ARBA00022679"/>
    </source>
</evidence>
<dbReference type="GO" id="GO:0008171">
    <property type="term" value="F:O-methyltransferase activity"/>
    <property type="evidence" value="ECO:0007669"/>
    <property type="project" value="InterPro"/>
</dbReference>
<dbReference type="OrthoDB" id="1606438at2759"/>
<dbReference type="GeneID" id="37203596"/>
<reference evidence="5 6" key="1">
    <citation type="submission" date="2018-02" db="EMBL/GenBank/DDBJ databases">
        <title>The genomes of Aspergillus section Nigri reveals drivers in fungal speciation.</title>
        <authorList>
            <consortium name="DOE Joint Genome Institute"/>
            <person name="Vesth T.C."/>
            <person name="Nybo J."/>
            <person name="Theobald S."/>
            <person name="Brandl J."/>
            <person name="Frisvad J.C."/>
            <person name="Nielsen K.F."/>
            <person name="Lyhne E.K."/>
            <person name="Kogle M.E."/>
            <person name="Kuo A."/>
            <person name="Riley R."/>
            <person name="Clum A."/>
            <person name="Nolan M."/>
            <person name="Lipzen A."/>
            <person name="Salamov A."/>
            <person name="Henrissat B."/>
            <person name="Wiebenga A."/>
            <person name="De vries R.P."/>
            <person name="Grigoriev I.V."/>
            <person name="Mortensen U.H."/>
            <person name="Andersen M.R."/>
            <person name="Baker S.E."/>
        </authorList>
    </citation>
    <scope>NUCLEOTIDE SEQUENCE [LARGE SCALE GENOMIC DNA]</scope>
    <source>
        <strain evidence="5 6">CBS 101889</strain>
    </source>
</reference>
<dbReference type="GO" id="GO:0032259">
    <property type="term" value="P:methylation"/>
    <property type="evidence" value="ECO:0007669"/>
    <property type="project" value="UniProtKB-KW"/>
</dbReference>
<sequence>MDKSMDLSRLQQLAATISSNTTTIHDYLQAHNEQLPAWRPGAQHDLPAEVSPAQDAALDAIHELYGLLISPINAFLAASPYNLMSINVVERFKIADSFDASEETSFERIAAASGLSPMRVKHIIRHAATMGVFRELRKGIVVHTPRSLLLRSGTTEAAFAACSIEDTYSGALFVTQAWEKWPNSDEPNETGYNLAHKTDLSKYDFIQQDPARAARFAKAMSMIGQGPGFAASHLARGYDWSQASTVVDLGGSTGHISAALAAQHPDQKFIVQDYATTIAGAAARLPGEVAPRISFMAHDFFQPQPIVADTYLFRWILHNWSDKYAIRILRALIPALRPGARVVINDYCLPEPGVLPLWKEREARQMDLLMMGQFNAYERDAEDWHALIHRVDPRFRLLGIDTPVGSHFSIIVAEWVGGVIEGESSST</sequence>
<keyword evidence="3" id="KW-0949">S-adenosyl-L-methionine</keyword>
<dbReference type="InterPro" id="IPR029063">
    <property type="entry name" value="SAM-dependent_MTases_sf"/>
</dbReference>
<dbReference type="GO" id="GO:0044550">
    <property type="term" value="P:secondary metabolite biosynthetic process"/>
    <property type="evidence" value="ECO:0007669"/>
    <property type="project" value="UniProtKB-ARBA"/>
</dbReference>
<dbReference type="Pfam" id="PF00891">
    <property type="entry name" value="Methyltransf_2"/>
    <property type="match status" value="1"/>
</dbReference>
<keyword evidence="1 5" id="KW-0489">Methyltransferase</keyword>
<dbReference type="VEuPathDB" id="FungiDB:BO97DRAFT_459834"/>
<feature type="domain" description="O-methyltransferase C-terminal" evidence="4">
    <location>
        <begin position="190"/>
        <end position="389"/>
    </location>
</feature>
<keyword evidence="2 5" id="KW-0808">Transferase</keyword>
<dbReference type="SUPFAM" id="SSF53335">
    <property type="entry name" value="S-adenosyl-L-methionine-dependent methyltransferases"/>
    <property type="match status" value="1"/>
</dbReference>
<name>A0A395HRL8_ASPHC</name>
<dbReference type="InterPro" id="IPR036390">
    <property type="entry name" value="WH_DNA-bd_sf"/>
</dbReference>
<proteinExistence type="predicted"/>
<dbReference type="RefSeq" id="XP_025548038.1">
    <property type="nucleotide sequence ID" value="XM_025699307.1"/>
</dbReference>
<organism evidence="5 6">
    <name type="scientific">Aspergillus homomorphus (strain CBS 101889)</name>
    <dbReference type="NCBI Taxonomy" id="1450537"/>
    <lineage>
        <taxon>Eukaryota</taxon>
        <taxon>Fungi</taxon>
        <taxon>Dikarya</taxon>
        <taxon>Ascomycota</taxon>
        <taxon>Pezizomycotina</taxon>
        <taxon>Eurotiomycetes</taxon>
        <taxon>Eurotiomycetidae</taxon>
        <taxon>Eurotiales</taxon>
        <taxon>Aspergillaceae</taxon>
        <taxon>Aspergillus</taxon>
        <taxon>Aspergillus subgen. Circumdati</taxon>
    </lineage>
</organism>
<dbReference type="SUPFAM" id="SSF46785">
    <property type="entry name" value="Winged helix' DNA-binding domain"/>
    <property type="match status" value="1"/>
</dbReference>
<evidence type="ECO:0000313" key="5">
    <source>
        <dbReference type="EMBL" id="RAL08884.1"/>
    </source>
</evidence>
<dbReference type="Gene3D" id="1.10.10.10">
    <property type="entry name" value="Winged helix-like DNA-binding domain superfamily/Winged helix DNA-binding domain"/>
    <property type="match status" value="1"/>
</dbReference>
<dbReference type="Proteomes" id="UP000248961">
    <property type="component" value="Unassembled WGS sequence"/>
</dbReference>
<dbReference type="AlphaFoldDB" id="A0A395HRL8"/>
<protein>
    <submittedName>
        <fullName evidence="5">Sterigmatocystin 8-O-methyltransferase</fullName>
    </submittedName>
</protein>